<protein>
    <submittedName>
        <fullName evidence="1">Uncharacterized protein</fullName>
    </submittedName>
</protein>
<accession>J9E8Q1</accession>
<dbReference type="Proteomes" id="UP000004810">
    <property type="component" value="Unassembled WGS sequence"/>
</dbReference>
<feature type="non-terminal residue" evidence="1">
    <location>
        <position position="157"/>
    </location>
</feature>
<organism evidence="1 2">
    <name type="scientific">Wuchereria bancrofti</name>
    <dbReference type="NCBI Taxonomy" id="6293"/>
    <lineage>
        <taxon>Eukaryota</taxon>
        <taxon>Metazoa</taxon>
        <taxon>Ecdysozoa</taxon>
        <taxon>Nematoda</taxon>
        <taxon>Chromadorea</taxon>
        <taxon>Rhabditida</taxon>
        <taxon>Spirurina</taxon>
        <taxon>Spiruromorpha</taxon>
        <taxon>Filarioidea</taxon>
        <taxon>Onchocercidae</taxon>
        <taxon>Wuchereria</taxon>
    </lineage>
</organism>
<dbReference type="EMBL" id="ADBV01006485">
    <property type="protein sequence ID" value="EJW78503.1"/>
    <property type="molecule type" value="Genomic_DNA"/>
</dbReference>
<evidence type="ECO:0000313" key="1">
    <source>
        <dbReference type="EMBL" id="EJW78503.1"/>
    </source>
</evidence>
<evidence type="ECO:0000313" key="2">
    <source>
        <dbReference type="Proteomes" id="UP000004810"/>
    </source>
</evidence>
<comment type="caution">
    <text evidence="1">The sequence shown here is derived from an EMBL/GenBank/DDBJ whole genome shotgun (WGS) entry which is preliminary data.</text>
</comment>
<gene>
    <name evidence="1" type="ORF">WUBG_10588</name>
</gene>
<name>J9E8Q1_WUCBA</name>
<feature type="non-terminal residue" evidence="1">
    <location>
        <position position="1"/>
    </location>
</feature>
<dbReference type="AlphaFoldDB" id="J9E8Q1"/>
<proteinExistence type="predicted"/>
<sequence length="157" mass="17106">QCNNTSSIHSKEGHCSELNVIANNPKLLSRKWVPVESNHQCVVVCRSLKTGEEKKLGKMVDGSACLIEGYNKSVCVNGICQVAVYRIDSKKLEIELLLSANHSFCLSTLVATALCSRMLATTFAEYVAARVKVAGVQFFSGKTRDTSHLATPLADQM</sequence>
<reference evidence="2" key="1">
    <citation type="submission" date="2012-08" db="EMBL/GenBank/DDBJ databases">
        <title>The Genome Sequence of Wuchereria bancrofti.</title>
        <authorList>
            <person name="Nutman T.B."/>
            <person name="Fink D.L."/>
            <person name="Russ C."/>
            <person name="Young S."/>
            <person name="Zeng Q."/>
            <person name="Koehrsen M."/>
            <person name="Alvarado L."/>
            <person name="Berlin A."/>
            <person name="Chapman S.B."/>
            <person name="Chen Z."/>
            <person name="Freedman E."/>
            <person name="Gellesch M."/>
            <person name="Goldberg J."/>
            <person name="Griggs A."/>
            <person name="Gujja S."/>
            <person name="Heilman E.R."/>
            <person name="Heiman D."/>
            <person name="Hepburn T."/>
            <person name="Howarth C."/>
            <person name="Jen D."/>
            <person name="Larson L."/>
            <person name="Lewis B."/>
            <person name="Mehta T."/>
            <person name="Park D."/>
            <person name="Pearson M."/>
            <person name="Roberts A."/>
            <person name="Saif S."/>
            <person name="Shea T."/>
            <person name="Shenoy N."/>
            <person name="Sisk P."/>
            <person name="Stolte C."/>
            <person name="Sykes S."/>
            <person name="Walk T."/>
            <person name="White J."/>
            <person name="Yandava C."/>
            <person name="Haas B."/>
            <person name="Henn M.R."/>
            <person name="Nusbaum C."/>
            <person name="Birren B."/>
        </authorList>
    </citation>
    <scope>NUCLEOTIDE SEQUENCE [LARGE SCALE GENOMIC DNA]</scope>
    <source>
        <strain evidence="2">NA</strain>
    </source>
</reference>